<dbReference type="RefSeq" id="WP_301479743.1">
    <property type="nucleotide sequence ID" value="NZ_CBDHVZ010000065.1"/>
</dbReference>
<evidence type="ECO:0000256" key="1">
    <source>
        <dbReference type="SAM" id="MobiDB-lite"/>
    </source>
</evidence>
<dbReference type="Proteomes" id="UP001176500">
    <property type="component" value="Unassembled WGS sequence"/>
</dbReference>
<dbReference type="EMBL" id="JASMRX010000001">
    <property type="protein sequence ID" value="MDN6877135.1"/>
    <property type="molecule type" value="Genomic_DNA"/>
</dbReference>
<dbReference type="NCBIfam" id="NF040662">
    <property type="entry name" value="attach_TipJ_rel"/>
    <property type="match status" value="1"/>
</dbReference>
<accession>A0ABT8LL56</accession>
<evidence type="ECO:0000313" key="3">
    <source>
        <dbReference type="Proteomes" id="UP001176500"/>
    </source>
</evidence>
<feature type="compositionally biased region" description="Polar residues" evidence="1">
    <location>
        <begin position="105"/>
        <end position="126"/>
    </location>
</feature>
<evidence type="ECO:0000313" key="2">
    <source>
        <dbReference type="EMBL" id="MDN6877135.1"/>
    </source>
</evidence>
<sequence length="832" mass="92788">MPLIEVQRVPGLPKERHNLHAGSMFYPWLKSANLHCDVEIFRNGVKLQPDDELNFPLNAGDVINVFDQPKSGTLGTILNPLEHFNPIKFTQKILSSLIGQPSTSVAAGSNAKTSPNNSLKGQTNIARNGEAKPDNYGQVRAFPDLIQESLFEYDNNIKKVIEWMNFGLGRYDVTSVRYSESNLGALAGASYRIYQPGENIPLINEGFAFDDIDGQELPGPNESGDFPAETATTTTDMVSGEFIAGQAKVKIKQNHDFDYFYDLTKPHSVSFVVNVTYNTVSGPVTRDITVFADLVSATTTDDGAPVNPQYFYEFTFANLSGNDISQIPDDAVINTSIFTINDNEPLVIGPSFSPVDGTQLWVHLQAQLGHGDYARTNVTFYKVDDDNNQIPGTLESYNVGLNNDDENADTKYRTFKFTPAAGNGRYAISFIRSNNSNDHSILKVEAVHIVRTRTNVVYPNDTLVTVTVTATERATSARERKYNALITRHVISYNLATQTVDYTERPSRSFADAVLHTWLKIGGQPESSIDIYELYSIAASLPDQRLGYFDYTFDDEDISLGSRIQTICDAATVTAFWDGGVLSFTRDERKPSATTVFNRANMKAEDYSLSYDMTLPGGFDGVEVKYRNPVTNKQAFIRYRIVGNSIEEGEPVKAKKFDMLFIRNSFQARDRAMKEVRRLLYSRQTMAIRALADGEWVNVGQMVQVADIYDANQQDGYIVARNGDNFDTSERIEWSGDMFVVVTDANGTPSARVQAYPRSDTTFGFTAEVPAINLNIFDGYNVQSPSRYVIASQVEMDATKWTITEKKPNGDGTTSLTMSEYNDEMYNYEVTE</sequence>
<feature type="region of interest" description="Disordered" evidence="1">
    <location>
        <begin position="105"/>
        <end position="135"/>
    </location>
</feature>
<reference evidence="2" key="1">
    <citation type="submission" date="2023-05" db="EMBL/GenBank/DDBJ databases">
        <title>Cannabis rhizosphere genomes.</title>
        <authorList>
            <person name="Goff K.L."/>
        </authorList>
    </citation>
    <scope>NUCLEOTIDE SEQUENCE</scope>
    <source>
        <strain evidence="2">SPPC 2817</strain>
    </source>
</reference>
<comment type="caution">
    <text evidence="2">The sequence shown here is derived from an EMBL/GenBank/DDBJ whole genome shotgun (WGS) entry which is preliminary data.</text>
</comment>
<name>A0ABT8LL56_9GAMM</name>
<proteinExistence type="predicted"/>
<organism evidence="2 3">
    <name type="scientific">Serratia bockelmannii</name>
    <dbReference type="NCBI Taxonomy" id="2703793"/>
    <lineage>
        <taxon>Bacteria</taxon>
        <taxon>Pseudomonadati</taxon>
        <taxon>Pseudomonadota</taxon>
        <taxon>Gammaproteobacteria</taxon>
        <taxon>Enterobacterales</taxon>
        <taxon>Yersiniaceae</taxon>
        <taxon>Serratia</taxon>
    </lineage>
</organism>
<protein>
    <submittedName>
        <fullName evidence="2">Host specificity factor TipJ family phage tail protein</fullName>
    </submittedName>
</protein>
<gene>
    <name evidence="2" type="ORF">QO199_00425</name>
</gene>
<keyword evidence="3" id="KW-1185">Reference proteome</keyword>